<dbReference type="Gene3D" id="6.10.140.1330">
    <property type="match status" value="1"/>
</dbReference>
<feature type="transmembrane region" description="Helical" evidence="12">
    <location>
        <begin position="131"/>
        <end position="150"/>
    </location>
</feature>
<keyword evidence="3" id="KW-0813">Transport</keyword>
<keyword evidence="15" id="KW-1185">Reference proteome</keyword>
<sequence length="422" mass="44929">MELYNTLALLIVVAAIFGYVNHRFLKLPGTIGLMVLALVSSLLAIGLGKLGVDWVLTAGQLVRSIDFHTVLMQVMLSFLLFAGALHVDLRALGKEGVAVGAMATAGTLLSTGLVGTAFYYLLPLFGLPTDFIYCLLFGALISPTDPIAVLGILKEARIDKRLEIRIVGESLFNDGIAVVVFVSLFQIAKFGAAQATPAVIGQLFLQEAVGGIALGAALGYAGFWALRSIDHYQVEVMITLALVMGGTALATRLHTSGPLAIVVAGLIVGDKGRQLGMSDVTREYLDKFWELLDEILNAVLFVLIGLEMLILDISRTTLLVGVVAIVVVLLARWVSVGLPLVLLKRFYPFDRQTLRVLTWGGLRGGISVALALSLPESMPRDLIVGITYVVVIFSIIVQGLSIGPLVKKLGLSTGEAPADAGH</sequence>
<evidence type="ECO:0000256" key="11">
    <source>
        <dbReference type="ARBA" id="ARBA00023201"/>
    </source>
</evidence>
<evidence type="ECO:0000256" key="1">
    <source>
        <dbReference type="ARBA" id="ARBA00004651"/>
    </source>
</evidence>
<comment type="caution">
    <text evidence="14">The sequence shown here is derived from an EMBL/GenBank/DDBJ whole genome shotgun (WGS) entry which is preliminary data.</text>
</comment>
<keyword evidence="7 12" id="KW-1133">Transmembrane helix</keyword>
<evidence type="ECO:0000256" key="4">
    <source>
        <dbReference type="ARBA" id="ARBA00022449"/>
    </source>
</evidence>
<feature type="transmembrane region" description="Helical" evidence="12">
    <location>
        <begin position="208"/>
        <end position="226"/>
    </location>
</feature>
<dbReference type="GO" id="GO:0015386">
    <property type="term" value="F:potassium:proton antiporter activity"/>
    <property type="evidence" value="ECO:0007669"/>
    <property type="project" value="TreeGrafter"/>
</dbReference>
<protein>
    <submittedName>
        <fullName evidence="14">Sodium:proton antiporter</fullName>
    </submittedName>
</protein>
<keyword evidence="9" id="KW-0406">Ion transport</keyword>
<feature type="transmembrane region" description="Helical" evidence="12">
    <location>
        <begin position="318"/>
        <end position="336"/>
    </location>
</feature>
<dbReference type="AlphaFoldDB" id="A0A4Z0PM22"/>
<evidence type="ECO:0000259" key="13">
    <source>
        <dbReference type="Pfam" id="PF00999"/>
    </source>
</evidence>
<feature type="transmembrane region" description="Helical" evidence="12">
    <location>
        <begin position="29"/>
        <end position="47"/>
    </location>
</feature>
<feature type="transmembrane region" description="Helical" evidence="12">
    <location>
        <begin position="6"/>
        <end position="22"/>
    </location>
</feature>
<feature type="transmembrane region" description="Helical" evidence="12">
    <location>
        <begin position="356"/>
        <end position="375"/>
    </location>
</feature>
<evidence type="ECO:0000256" key="9">
    <source>
        <dbReference type="ARBA" id="ARBA00023065"/>
    </source>
</evidence>
<dbReference type="Pfam" id="PF00999">
    <property type="entry name" value="Na_H_Exchanger"/>
    <property type="match status" value="1"/>
</dbReference>
<dbReference type="PANTHER" id="PTHR10110:SF195">
    <property type="entry name" value="NA(+)_H(+) ANTIPORTER NHAS2"/>
    <property type="match status" value="1"/>
</dbReference>
<dbReference type="GO" id="GO:0098719">
    <property type="term" value="P:sodium ion import across plasma membrane"/>
    <property type="evidence" value="ECO:0007669"/>
    <property type="project" value="TreeGrafter"/>
</dbReference>
<feature type="transmembrane region" description="Helical" evidence="12">
    <location>
        <begin position="382"/>
        <end position="402"/>
    </location>
</feature>
<comment type="subcellular location">
    <subcellularLocation>
        <location evidence="1">Cell membrane</location>
        <topology evidence="1">Multi-pass membrane protein</topology>
    </subcellularLocation>
</comment>
<feature type="transmembrane region" description="Helical" evidence="12">
    <location>
        <begin position="171"/>
        <end position="188"/>
    </location>
</feature>
<proteinExistence type="inferred from homology"/>
<dbReference type="Proteomes" id="UP000297739">
    <property type="component" value="Unassembled WGS sequence"/>
</dbReference>
<feature type="transmembrane region" description="Helical" evidence="12">
    <location>
        <begin position="67"/>
        <end position="85"/>
    </location>
</feature>
<name>A0A4Z0PM22_9BACT</name>
<evidence type="ECO:0000256" key="10">
    <source>
        <dbReference type="ARBA" id="ARBA00023136"/>
    </source>
</evidence>
<keyword evidence="5" id="KW-1003">Cell membrane</keyword>
<keyword evidence="4" id="KW-0050">Antiport</keyword>
<dbReference type="OrthoDB" id="9774146at2"/>
<keyword evidence="10 12" id="KW-0472">Membrane</keyword>
<evidence type="ECO:0000313" key="14">
    <source>
        <dbReference type="EMBL" id="TGE17417.1"/>
    </source>
</evidence>
<reference evidence="14 15" key="1">
    <citation type="submission" date="2019-04" db="EMBL/GenBank/DDBJ databases">
        <authorList>
            <person name="Feng G."/>
            <person name="Zhang J."/>
            <person name="Zhu H."/>
        </authorList>
    </citation>
    <scope>NUCLEOTIDE SEQUENCE [LARGE SCALE GENOMIC DNA]</scope>
    <source>
        <strain evidence="14 15">JCM 17223</strain>
    </source>
</reference>
<dbReference type="EMBL" id="SRLD01000011">
    <property type="protein sequence ID" value="TGE17417.1"/>
    <property type="molecule type" value="Genomic_DNA"/>
</dbReference>
<evidence type="ECO:0000256" key="6">
    <source>
        <dbReference type="ARBA" id="ARBA00022692"/>
    </source>
</evidence>
<dbReference type="GO" id="GO:0005886">
    <property type="term" value="C:plasma membrane"/>
    <property type="evidence" value="ECO:0007669"/>
    <property type="project" value="UniProtKB-SubCell"/>
</dbReference>
<feature type="transmembrane region" description="Helical" evidence="12">
    <location>
        <begin position="97"/>
        <end position="119"/>
    </location>
</feature>
<gene>
    <name evidence="14" type="ORF">E5J99_07340</name>
</gene>
<dbReference type="GO" id="GO:0015385">
    <property type="term" value="F:sodium:proton antiporter activity"/>
    <property type="evidence" value="ECO:0007669"/>
    <property type="project" value="InterPro"/>
</dbReference>
<keyword evidence="6 12" id="KW-0812">Transmembrane</keyword>
<keyword evidence="11" id="KW-0739">Sodium transport</keyword>
<organism evidence="14 15">
    <name type="scientific">Hymenobacter elongatus</name>
    <dbReference type="NCBI Taxonomy" id="877208"/>
    <lineage>
        <taxon>Bacteria</taxon>
        <taxon>Pseudomonadati</taxon>
        <taxon>Bacteroidota</taxon>
        <taxon>Cytophagia</taxon>
        <taxon>Cytophagales</taxon>
        <taxon>Hymenobacteraceae</taxon>
        <taxon>Hymenobacter</taxon>
    </lineage>
</organism>
<feature type="transmembrane region" description="Helical" evidence="12">
    <location>
        <begin position="288"/>
        <end position="311"/>
    </location>
</feature>
<dbReference type="InterPro" id="IPR006153">
    <property type="entry name" value="Cation/H_exchanger_TM"/>
</dbReference>
<evidence type="ECO:0000256" key="3">
    <source>
        <dbReference type="ARBA" id="ARBA00022448"/>
    </source>
</evidence>
<dbReference type="RefSeq" id="WP_135497073.1">
    <property type="nucleotide sequence ID" value="NZ_SRLD01000011.1"/>
</dbReference>
<dbReference type="GO" id="GO:0051453">
    <property type="term" value="P:regulation of intracellular pH"/>
    <property type="evidence" value="ECO:0007669"/>
    <property type="project" value="TreeGrafter"/>
</dbReference>
<evidence type="ECO:0000256" key="12">
    <source>
        <dbReference type="SAM" id="Phobius"/>
    </source>
</evidence>
<feature type="transmembrane region" description="Helical" evidence="12">
    <location>
        <begin position="238"/>
        <end position="268"/>
    </location>
</feature>
<comment type="similarity">
    <text evidence="2">Belongs to the monovalent cation:proton antiporter 1 (CPA1) transporter (TC 2.A.36) family.</text>
</comment>
<evidence type="ECO:0000256" key="8">
    <source>
        <dbReference type="ARBA" id="ARBA00023053"/>
    </source>
</evidence>
<dbReference type="InterPro" id="IPR018422">
    <property type="entry name" value="Cation/H_exchanger_CPA1"/>
</dbReference>
<dbReference type="PANTHER" id="PTHR10110">
    <property type="entry name" value="SODIUM/HYDROGEN EXCHANGER"/>
    <property type="match status" value="1"/>
</dbReference>
<evidence type="ECO:0000256" key="7">
    <source>
        <dbReference type="ARBA" id="ARBA00022989"/>
    </source>
</evidence>
<evidence type="ECO:0000256" key="5">
    <source>
        <dbReference type="ARBA" id="ARBA00022475"/>
    </source>
</evidence>
<keyword evidence="8" id="KW-0915">Sodium</keyword>
<accession>A0A4Z0PM22</accession>
<feature type="domain" description="Cation/H+ exchanger transmembrane" evidence="13">
    <location>
        <begin position="12"/>
        <end position="408"/>
    </location>
</feature>
<evidence type="ECO:0000256" key="2">
    <source>
        <dbReference type="ARBA" id="ARBA00007367"/>
    </source>
</evidence>
<evidence type="ECO:0000313" key="15">
    <source>
        <dbReference type="Proteomes" id="UP000297739"/>
    </source>
</evidence>